<dbReference type="Proteomes" id="UP001652431">
    <property type="component" value="Unassembled WGS sequence"/>
</dbReference>
<keyword evidence="1" id="KW-0472">Membrane</keyword>
<name>A0ABT2RJR7_9FIRM</name>
<keyword evidence="3" id="KW-1185">Reference proteome</keyword>
<keyword evidence="1" id="KW-0812">Transmembrane</keyword>
<sequence length="85" mass="9143">MKTINWTVRLKNKAFWVAIIPAALLLVQVVAAVFGFTIDLGDLGNKLLEVVNAAFAVLAILGVVTDPTTKGITDSDRALTYTEPK</sequence>
<evidence type="ECO:0000256" key="1">
    <source>
        <dbReference type="SAM" id="Phobius"/>
    </source>
</evidence>
<accession>A0ABT2RJR7</accession>
<reference evidence="2 3" key="1">
    <citation type="journal article" date="2021" name="ISME Commun">
        <title>Automated analysis of genomic sequences facilitates high-throughput and comprehensive description of bacteria.</title>
        <authorList>
            <person name="Hitch T.C.A."/>
        </authorList>
    </citation>
    <scope>NUCLEOTIDE SEQUENCE [LARGE SCALE GENOMIC DNA]</scope>
    <source>
        <strain evidence="2 3">Sanger_03</strain>
    </source>
</reference>
<keyword evidence="1" id="KW-1133">Transmembrane helix</keyword>
<dbReference type="RefSeq" id="WP_158368258.1">
    <property type="nucleotide sequence ID" value="NZ_JAOQJU010000002.1"/>
</dbReference>
<dbReference type="InterPro" id="IPR006485">
    <property type="entry name" value="Phage-like_holin"/>
</dbReference>
<protein>
    <submittedName>
        <fullName evidence="2">Phage holin</fullName>
    </submittedName>
</protein>
<dbReference type="NCBIfam" id="TIGR01598">
    <property type="entry name" value="holin_phiLC3"/>
    <property type="match status" value="1"/>
</dbReference>
<evidence type="ECO:0000313" key="2">
    <source>
        <dbReference type="EMBL" id="MCU6685649.1"/>
    </source>
</evidence>
<dbReference type="Pfam" id="PF04531">
    <property type="entry name" value="Phage_holin_1"/>
    <property type="match status" value="1"/>
</dbReference>
<gene>
    <name evidence="2" type="ORF">OCV99_03595</name>
</gene>
<evidence type="ECO:0000313" key="3">
    <source>
        <dbReference type="Proteomes" id="UP001652431"/>
    </source>
</evidence>
<dbReference type="EMBL" id="JAOQJU010000002">
    <property type="protein sequence ID" value="MCU6685649.1"/>
    <property type="molecule type" value="Genomic_DNA"/>
</dbReference>
<proteinExistence type="predicted"/>
<comment type="caution">
    <text evidence="2">The sequence shown here is derived from an EMBL/GenBank/DDBJ whole genome shotgun (WGS) entry which is preliminary data.</text>
</comment>
<feature type="transmembrane region" description="Helical" evidence="1">
    <location>
        <begin position="47"/>
        <end position="65"/>
    </location>
</feature>
<organism evidence="2 3">
    <name type="scientific">Dorea acetigenes</name>
    <dbReference type="NCBI Taxonomy" id="2981787"/>
    <lineage>
        <taxon>Bacteria</taxon>
        <taxon>Bacillati</taxon>
        <taxon>Bacillota</taxon>
        <taxon>Clostridia</taxon>
        <taxon>Lachnospirales</taxon>
        <taxon>Lachnospiraceae</taxon>
        <taxon>Dorea</taxon>
    </lineage>
</organism>